<dbReference type="AlphaFoldDB" id="A0A1S0TVR3"/>
<keyword evidence="1" id="KW-0812">Transmembrane</keyword>
<evidence type="ECO:0000256" key="1">
    <source>
        <dbReference type="SAM" id="Phobius"/>
    </source>
</evidence>
<gene>
    <name evidence="2" type="ORF">LOAG_07440</name>
</gene>
<feature type="transmembrane region" description="Helical" evidence="1">
    <location>
        <begin position="6"/>
        <end position="25"/>
    </location>
</feature>
<keyword evidence="1" id="KW-1133">Transmembrane helix</keyword>
<dbReference type="EMBL" id="JH712156">
    <property type="protein sequence ID" value="EFO21049.1"/>
    <property type="molecule type" value="Genomic_DNA"/>
</dbReference>
<keyword evidence="1" id="KW-0472">Membrane</keyword>
<proteinExistence type="predicted"/>
<name>A0A1S0TVR3_LOALO</name>
<dbReference type="RefSeq" id="XP_003143021.1">
    <property type="nucleotide sequence ID" value="XM_003142973.1"/>
</dbReference>
<reference evidence="2" key="1">
    <citation type="submission" date="2012-04" db="EMBL/GenBank/DDBJ databases">
        <title>The Genome Sequence of Loa loa.</title>
        <authorList>
            <consortium name="The Broad Institute Genome Sequencing Platform"/>
            <consortium name="Broad Institute Genome Sequencing Center for Infectious Disease"/>
            <person name="Nutman T.B."/>
            <person name="Fink D.L."/>
            <person name="Russ C."/>
            <person name="Young S."/>
            <person name="Zeng Q."/>
            <person name="Gargeya S."/>
            <person name="Alvarado L."/>
            <person name="Berlin A."/>
            <person name="Chapman S.B."/>
            <person name="Chen Z."/>
            <person name="Freedman E."/>
            <person name="Gellesch M."/>
            <person name="Goldberg J."/>
            <person name="Griggs A."/>
            <person name="Gujja S."/>
            <person name="Heilman E.R."/>
            <person name="Heiman D."/>
            <person name="Howarth C."/>
            <person name="Mehta T."/>
            <person name="Neiman D."/>
            <person name="Pearson M."/>
            <person name="Roberts A."/>
            <person name="Saif S."/>
            <person name="Shea T."/>
            <person name="Shenoy N."/>
            <person name="Sisk P."/>
            <person name="Stolte C."/>
            <person name="Sykes S."/>
            <person name="White J."/>
            <person name="Yandava C."/>
            <person name="Haas B."/>
            <person name="Henn M.R."/>
            <person name="Nusbaum C."/>
            <person name="Birren B."/>
        </authorList>
    </citation>
    <scope>NUCLEOTIDE SEQUENCE [LARGE SCALE GENOMIC DNA]</scope>
</reference>
<dbReference type="GeneID" id="9944858"/>
<dbReference type="KEGG" id="loa:LOAG_07440"/>
<dbReference type="InParanoid" id="A0A1S0TVR3"/>
<dbReference type="CTD" id="9944858"/>
<evidence type="ECO:0000313" key="2">
    <source>
        <dbReference type="EMBL" id="EFO21049.1"/>
    </source>
</evidence>
<sequence>MALVSYFTTVADFTIISFLVYLSIVKVKDGLFKYQIRRWARGCLSYGNIWFHTLALYAAIICYLPYVTPIFYAKNFVNKDPSKFTNTNRLGSVLLVLGNYDGNDYFRLFFIAMLLKFSPSPVFLNSTAIGLSTIIALEPYRHAILSILRKQNSSITRVQPSNRMIVGDSIMLQ</sequence>
<protein>
    <submittedName>
        <fullName evidence="2">Uncharacterized protein</fullName>
    </submittedName>
</protein>
<accession>A0A1S0TVR3</accession>
<feature type="transmembrane region" description="Helical" evidence="1">
    <location>
        <begin position="46"/>
        <end position="66"/>
    </location>
</feature>
<organism evidence="2">
    <name type="scientific">Loa loa</name>
    <name type="common">Eye worm</name>
    <name type="synonym">Filaria loa</name>
    <dbReference type="NCBI Taxonomy" id="7209"/>
    <lineage>
        <taxon>Eukaryota</taxon>
        <taxon>Metazoa</taxon>
        <taxon>Ecdysozoa</taxon>
        <taxon>Nematoda</taxon>
        <taxon>Chromadorea</taxon>
        <taxon>Rhabditida</taxon>
        <taxon>Spirurina</taxon>
        <taxon>Spiruromorpha</taxon>
        <taxon>Filarioidea</taxon>
        <taxon>Onchocercidae</taxon>
        <taxon>Loa</taxon>
    </lineage>
</organism>